<proteinExistence type="predicted"/>
<dbReference type="GO" id="GO:0003677">
    <property type="term" value="F:DNA binding"/>
    <property type="evidence" value="ECO:0007669"/>
    <property type="project" value="UniProtKB-KW"/>
</dbReference>
<evidence type="ECO:0000256" key="3">
    <source>
        <dbReference type="ARBA" id="ARBA00022801"/>
    </source>
</evidence>
<evidence type="ECO:0000256" key="9">
    <source>
        <dbReference type="SAM" id="MobiDB-lite"/>
    </source>
</evidence>
<dbReference type="InterPro" id="IPR052511">
    <property type="entry name" value="ATP-dep_Helicase"/>
</dbReference>
<dbReference type="InterPro" id="IPR055368">
    <property type="entry name" value="WH3_Lhr"/>
</dbReference>
<name>A0A5C5BH50_9MICO</name>
<feature type="region of interest" description="Disordered" evidence="9">
    <location>
        <begin position="839"/>
        <end position="890"/>
    </location>
</feature>
<dbReference type="InterPro" id="IPR055369">
    <property type="entry name" value="WH2_Lhr"/>
</dbReference>
<dbReference type="InterPro" id="IPR013701">
    <property type="entry name" value="Lhr-like_DEAD/DEAH_assoc"/>
</dbReference>
<feature type="compositionally biased region" description="Basic and acidic residues" evidence="9">
    <location>
        <begin position="1"/>
        <end position="12"/>
    </location>
</feature>
<feature type="region of interest" description="Disordered" evidence="9">
    <location>
        <begin position="1"/>
        <end position="38"/>
    </location>
</feature>
<dbReference type="GO" id="GO:0016887">
    <property type="term" value="F:ATP hydrolysis activity"/>
    <property type="evidence" value="ECO:0007669"/>
    <property type="project" value="TreeGrafter"/>
</dbReference>
<keyword evidence="13" id="KW-1185">Reference proteome</keyword>
<dbReference type="GO" id="GO:0006281">
    <property type="term" value="P:DNA repair"/>
    <property type="evidence" value="ECO:0007669"/>
    <property type="project" value="UniProtKB-KW"/>
</dbReference>
<dbReference type="SMART" id="SM00487">
    <property type="entry name" value="DEXDc"/>
    <property type="match status" value="1"/>
</dbReference>
<comment type="caution">
    <text evidence="12">The sequence shown here is derived from an EMBL/GenBank/DDBJ whole genome shotgun (WGS) entry which is preliminary data.</text>
</comment>
<feature type="domain" description="Helicase ATP-binding" evidence="10">
    <location>
        <begin position="69"/>
        <end position="261"/>
    </location>
</feature>
<evidence type="ECO:0000256" key="6">
    <source>
        <dbReference type="ARBA" id="ARBA00023125"/>
    </source>
</evidence>
<gene>
    <name evidence="12" type="ORF">FH969_00465</name>
</gene>
<evidence type="ECO:0000256" key="2">
    <source>
        <dbReference type="ARBA" id="ARBA00022763"/>
    </source>
</evidence>
<feature type="compositionally biased region" description="Acidic residues" evidence="9">
    <location>
        <begin position="310"/>
        <end position="320"/>
    </location>
</feature>
<feature type="compositionally biased region" description="Low complexity" evidence="9">
    <location>
        <begin position="854"/>
        <end position="870"/>
    </location>
</feature>
<evidence type="ECO:0000256" key="5">
    <source>
        <dbReference type="ARBA" id="ARBA00022840"/>
    </source>
</evidence>
<feature type="region of interest" description="Disordered" evidence="9">
    <location>
        <begin position="1468"/>
        <end position="1505"/>
    </location>
</feature>
<dbReference type="Pfam" id="PF23234">
    <property type="entry name" value="WHD_4th_Lhr"/>
    <property type="match status" value="1"/>
</dbReference>
<keyword evidence="3" id="KW-0378">Hydrolase</keyword>
<protein>
    <submittedName>
        <fullName evidence="12">DEAD/DEAH box helicase</fullName>
    </submittedName>
</protein>
<reference evidence="12 13" key="1">
    <citation type="submission" date="2019-06" db="EMBL/GenBank/DDBJ databases">
        <title>Draft genome sequence of Miniimonas arenae KCTC 19750T isolated from sea sand.</title>
        <authorList>
            <person name="Park S.-J."/>
        </authorList>
    </citation>
    <scope>NUCLEOTIDE SEQUENCE [LARGE SCALE GENOMIC DNA]</scope>
    <source>
        <strain evidence="12 13">KCTC 19750</strain>
    </source>
</reference>
<keyword evidence="5" id="KW-0067">ATP-binding</keyword>
<feature type="region of interest" description="Disordered" evidence="9">
    <location>
        <begin position="1224"/>
        <end position="1268"/>
    </location>
</feature>
<dbReference type="Pfam" id="PF19306">
    <property type="entry name" value="WHD_Lhr"/>
    <property type="match status" value="1"/>
</dbReference>
<sequence length="1741" mass="183049">MGRPEDVVHHGPELGVAHPPTLPAAPDVGGGQHNDRVPDVDPLASFQDATRAWFTEAFEAPTAAQAGAWAAIEAGDHALVVAPTGSGKTLSAFLWSLDRLLHAEPVAPERRCRILYVSPLKALAADVERNLRSPLVGIARTAARLGRTAPDVRVGVRTGDTPAAERRRLAGTPPDILITTPESLFLVLTSAARAGLAGVETVILDEVHVMAGSKRGAHLAVSLERLDAMLARPAQRIGLSATVRPVETVMGFLAGTRAIADGGRPVTLVQPPATKQLQIEVRVPVPDLTDLAPPLAAAAPAPARTRAADQVDDNPVDDDPESRPGRSGEPDLSGDASGAVPDAERTPSIWPHVTRELTDLIAAHRTTLVFTNSRRTAERLTARLNEEWERRLAERDGETVPPRGAPGEVWPAQAQAQSGASLGAPGVIARAHHGSMSREARTQVEDDLKAGRLPAVVATSSLELGIDMGTIDVVVQIGSPPSVAGALQRIGRAGHQVGAVSRGVVVPTHRGDLLPAVVTTQRAREGRIEQVHPPANPLDVLAQQIVAMLAVEDWTVTDLAALLRRASPFATLGEASLVSVLDMLAGRYPSEDFASLRARIVWDREAGTLSGRPGALRLAATSGGTIPDRGLFGVYLVGEDGVADQVAARGGRRVGELDEEMVFESRVGDTFTLGTSTWRIEQITPDRVLVSPAPGMPGRLPFWKGDQPGRPAELGVALGSLVHEITTAHGTDVRALARTLASLDLPDWTRDNLAAYLAEQSAATGYLPTDATLVVERFRDDIGDWRLVLHSPYGSRVHAPWALVIADRLRERLGIDVGVMHADDGIVLRVPDMTGDPMAIWDPPTAPAPPAPGAPESSAPAGGAAPGATELTDFGAFPEHDGERPSRADGGVSLADLLIEPDDVRRSVVDAVGSSAHFAARFREAAARSLLLPRRRPDGRQPLWQQRQRASQLLAVAARYPDFPVVLEAVRECLQDDFDTAALSDLMRRIGTREVRIVEVTTASPSPFARSLLFSYVGTFLYDGDAPLAERRAAALTLDPELLAELLGEGMSDLADLLDPAAVLAVEDEVGLRTERYAARDAERLVDVLARLGPLDLAGLQNRAAEPDAVADWLTELEAARRVLRVRVAGREQWAVVEDAARLRDALGVALPVGLPEAFLAPVPDPLGDLVRRHARSHGPFEVADLAARFGLAPGTLTPTLTLLERAGTLVTGRLRPVGAVRTRPAADVGTAGAGAGDAETAESTTSSSPTASAPDAPALDATLPDGAFTDDARSGALEYCDADILRRMRRRSLAAARADVEAVPARALGVFAPRWHQLGQLRGADGLLTAIDQLAGARLDVADLETSILPARVVDYTPALLDELTSAGEVVWVGAGRSASGGSVVLLPADAVSTLAPEPLEPAHRLTPAVLEALADGGRFFRDVVAAVRGAAEADGEDAPSPADVEEALWDAVWSGLVTNDTIGALRARGAPSGTGSRPSARPRRPSRRALLSPALGASQARVATPPTAAGRWSLVEPRHPDPTVRRAALVASMLERHGVLLRGVASAEDVSGGFAALYPVLARLEETGAVRRGYLVEGQGAAQFALPECVDRLRADAQLTPGAVVIAATDPANPYGALLPWPAAVGEESAGRPRRVAGADVVLVDGELALFLERGGGSVVGLTADGDTLGRAAGALAEAAPTRYAGLTLRRVDGENALSSTSATRTALVEAGFVPTPRGLRLRAPGPRTPSPRTFRARG</sequence>
<dbReference type="Proteomes" id="UP000313849">
    <property type="component" value="Unassembled WGS sequence"/>
</dbReference>
<dbReference type="InterPro" id="IPR011545">
    <property type="entry name" value="DEAD/DEAH_box_helicase_dom"/>
</dbReference>
<dbReference type="Pfam" id="PF08494">
    <property type="entry name" value="DEAD_assoc"/>
    <property type="match status" value="1"/>
</dbReference>
<dbReference type="Gene3D" id="3.40.50.300">
    <property type="entry name" value="P-loop containing nucleotide triphosphate hydrolases"/>
    <property type="match status" value="2"/>
</dbReference>
<dbReference type="GO" id="GO:0004386">
    <property type="term" value="F:helicase activity"/>
    <property type="evidence" value="ECO:0007669"/>
    <property type="project" value="UniProtKB-KW"/>
</dbReference>
<dbReference type="PROSITE" id="PS51192">
    <property type="entry name" value="HELICASE_ATP_BIND_1"/>
    <property type="match status" value="1"/>
</dbReference>
<dbReference type="Pfam" id="PF23236">
    <property type="entry name" value="WHD_2nd_Lhr"/>
    <property type="match status" value="1"/>
</dbReference>
<keyword evidence="7" id="KW-0234">DNA repair</keyword>
<dbReference type="InterPro" id="IPR014001">
    <property type="entry name" value="Helicase_ATP-bd"/>
</dbReference>
<evidence type="ECO:0000256" key="4">
    <source>
        <dbReference type="ARBA" id="ARBA00022806"/>
    </source>
</evidence>
<evidence type="ECO:0000256" key="1">
    <source>
        <dbReference type="ARBA" id="ARBA00022741"/>
    </source>
</evidence>
<evidence type="ECO:0000256" key="7">
    <source>
        <dbReference type="ARBA" id="ARBA00023204"/>
    </source>
</evidence>
<dbReference type="Pfam" id="PF00270">
    <property type="entry name" value="DEAD"/>
    <property type="match status" value="1"/>
</dbReference>
<keyword evidence="4 12" id="KW-0347">Helicase</keyword>
<feature type="compositionally biased region" description="Pro residues" evidence="9">
    <location>
        <begin position="844"/>
        <end position="853"/>
    </location>
</feature>
<keyword evidence="1" id="KW-0547">Nucleotide-binding</keyword>
<dbReference type="PANTHER" id="PTHR47962">
    <property type="entry name" value="ATP-DEPENDENT HELICASE LHR-RELATED-RELATED"/>
    <property type="match status" value="1"/>
</dbReference>
<feature type="domain" description="Helicase C-terminal" evidence="11">
    <location>
        <begin position="356"/>
        <end position="539"/>
    </location>
</feature>
<evidence type="ECO:0000313" key="13">
    <source>
        <dbReference type="Proteomes" id="UP000313849"/>
    </source>
</evidence>
<feature type="region of interest" description="Disordered" evidence="9">
    <location>
        <begin position="1720"/>
        <end position="1741"/>
    </location>
</feature>
<feature type="compositionally biased region" description="Basic and acidic residues" evidence="9">
    <location>
        <begin position="878"/>
        <end position="887"/>
    </location>
</feature>
<dbReference type="PANTHER" id="PTHR47962:SF5">
    <property type="entry name" value="ATP-DEPENDENT HELICASE LHR-RELATED"/>
    <property type="match status" value="1"/>
</dbReference>
<feature type="compositionally biased region" description="Low complexity" evidence="9">
    <location>
        <begin position="1226"/>
        <end position="1268"/>
    </location>
</feature>
<dbReference type="SMART" id="SM00490">
    <property type="entry name" value="HELICc"/>
    <property type="match status" value="1"/>
</dbReference>
<keyword evidence="2" id="KW-0227">DNA damage</keyword>
<organism evidence="12 13">
    <name type="scientific">Miniimonas arenae</name>
    <dbReference type="NCBI Taxonomy" id="676201"/>
    <lineage>
        <taxon>Bacteria</taxon>
        <taxon>Bacillati</taxon>
        <taxon>Actinomycetota</taxon>
        <taxon>Actinomycetes</taxon>
        <taxon>Micrococcales</taxon>
        <taxon>Beutenbergiaceae</taxon>
        <taxon>Miniimonas</taxon>
    </lineage>
</organism>
<dbReference type="GO" id="GO:0005524">
    <property type="term" value="F:ATP binding"/>
    <property type="evidence" value="ECO:0007669"/>
    <property type="project" value="UniProtKB-KW"/>
</dbReference>
<dbReference type="InterPro" id="IPR055367">
    <property type="entry name" value="WH4_Lhr"/>
</dbReference>
<evidence type="ECO:0000259" key="11">
    <source>
        <dbReference type="PROSITE" id="PS51194"/>
    </source>
</evidence>
<dbReference type="Pfam" id="PF23235">
    <property type="entry name" value="WHD_3rd_Lhr"/>
    <property type="match status" value="1"/>
</dbReference>
<dbReference type="Pfam" id="PF00271">
    <property type="entry name" value="Helicase_C"/>
    <property type="match status" value="1"/>
</dbReference>
<evidence type="ECO:0000313" key="12">
    <source>
        <dbReference type="EMBL" id="TNU77383.1"/>
    </source>
</evidence>
<keyword evidence="6" id="KW-0238">DNA-binding</keyword>
<evidence type="ECO:0000259" key="10">
    <source>
        <dbReference type="PROSITE" id="PS51192"/>
    </source>
</evidence>
<dbReference type="OrthoDB" id="9815222at2"/>
<dbReference type="EMBL" id="VENP01000001">
    <property type="protein sequence ID" value="TNU77383.1"/>
    <property type="molecule type" value="Genomic_DNA"/>
</dbReference>
<dbReference type="InterPro" id="IPR045628">
    <property type="entry name" value="Lhr_WH_dom"/>
</dbReference>
<feature type="region of interest" description="Disordered" evidence="9">
    <location>
        <begin position="298"/>
        <end position="351"/>
    </location>
</feature>
<dbReference type="SUPFAM" id="SSF52540">
    <property type="entry name" value="P-loop containing nucleoside triphosphate hydrolases"/>
    <property type="match status" value="1"/>
</dbReference>
<keyword evidence="8" id="KW-0413">Isomerase</keyword>
<evidence type="ECO:0000256" key="8">
    <source>
        <dbReference type="ARBA" id="ARBA00023235"/>
    </source>
</evidence>
<accession>A0A5C5BH50</accession>
<dbReference type="InterPro" id="IPR001650">
    <property type="entry name" value="Helicase_C-like"/>
</dbReference>
<dbReference type="PROSITE" id="PS51194">
    <property type="entry name" value="HELICASE_CTER"/>
    <property type="match status" value="1"/>
</dbReference>
<dbReference type="InterPro" id="IPR027417">
    <property type="entry name" value="P-loop_NTPase"/>
</dbReference>